<keyword evidence="4" id="KW-1185">Reference proteome</keyword>
<sequence>MNALDRLRQGRSGEDGFTLVELLVTMLITGIVLSMIGVFFANISRLTSWSGKDRDATGQAALALDAVRAVVRVATNVPKSTTETYWAIQYGTPTQLQIIAYSNTSVSDSAPVLVTFNLGSDGTFTEQRQAATMSPLTGFYAFNGSVTKTTIANGFVASGAETPFFQYLDQSFKPLNASPKLSDADRQNNVTLIRVTTTLDPTTAGGPDGKVIVTSSIGMPNLDRDVVATASVPNLPTPTETPTPTPTVTKSSSAPAASPTPTTGASSGGSGTGTGTGSGPGTGPGTSTPTTGTGGGGTGSTGGGSGTSTPAPSSSSPKPTATATPTPKPTATAKPPVVIDQ</sequence>
<organism evidence="3 4">
    <name type="scientific">Amnibacterium kyonggiense</name>
    <dbReference type="NCBI Taxonomy" id="595671"/>
    <lineage>
        <taxon>Bacteria</taxon>
        <taxon>Bacillati</taxon>
        <taxon>Actinomycetota</taxon>
        <taxon>Actinomycetes</taxon>
        <taxon>Micrococcales</taxon>
        <taxon>Microbacteriaceae</taxon>
        <taxon>Amnibacterium</taxon>
    </lineage>
</organism>
<dbReference type="RefSeq" id="WP_133764804.1">
    <property type="nucleotide sequence ID" value="NZ_BAAARP010000001.1"/>
</dbReference>
<dbReference type="EMBL" id="SOAM01000001">
    <property type="protein sequence ID" value="TDS80106.1"/>
    <property type="molecule type" value="Genomic_DNA"/>
</dbReference>
<evidence type="ECO:0000256" key="1">
    <source>
        <dbReference type="SAM" id="MobiDB-lite"/>
    </source>
</evidence>
<keyword evidence="2" id="KW-0812">Transmembrane</keyword>
<dbReference type="AlphaFoldDB" id="A0A4R7FQW8"/>
<proteinExistence type="predicted"/>
<name>A0A4R7FQW8_9MICO</name>
<feature type="compositionally biased region" description="Gly residues" evidence="1">
    <location>
        <begin position="292"/>
        <end position="306"/>
    </location>
</feature>
<evidence type="ECO:0000256" key="2">
    <source>
        <dbReference type="SAM" id="Phobius"/>
    </source>
</evidence>
<dbReference type="OrthoDB" id="5117357at2"/>
<keyword evidence="2" id="KW-1133">Transmembrane helix</keyword>
<keyword evidence="2" id="KW-0472">Membrane</keyword>
<dbReference type="Proteomes" id="UP000295344">
    <property type="component" value="Unassembled WGS sequence"/>
</dbReference>
<feature type="compositionally biased region" description="Pro residues" evidence="1">
    <location>
        <begin position="235"/>
        <end position="245"/>
    </location>
</feature>
<dbReference type="InterPro" id="IPR012902">
    <property type="entry name" value="N_methyl_site"/>
</dbReference>
<feature type="compositionally biased region" description="Low complexity" evidence="1">
    <location>
        <begin position="307"/>
        <end position="341"/>
    </location>
</feature>
<dbReference type="NCBIfam" id="TIGR02532">
    <property type="entry name" value="IV_pilin_GFxxxE"/>
    <property type="match status" value="1"/>
</dbReference>
<feature type="region of interest" description="Disordered" evidence="1">
    <location>
        <begin position="232"/>
        <end position="341"/>
    </location>
</feature>
<feature type="compositionally biased region" description="Low complexity" evidence="1">
    <location>
        <begin position="246"/>
        <end position="265"/>
    </location>
</feature>
<comment type="caution">
    <text evidence="3">The sequence shown here is derived from an EMBL/GenBank/DDBJ whole genome shotgun (WGS) entry which is preliminary data.</text>
</comment>
<protein>
    <submittedName>
        <fullName evidence="3">Prepilin-type N-terminal cleavage/methylation domain-containing protein</fullName>
    </submittedName>
</protein>
<evidence type="ECO:0000313" key="4">
    <source>
        <dbReference type="Proteomes" id="UP000295344"/>
    </source>
</evidence>
<feature type="compositionally biased region" description="Gly residues" evidence="1">
    <location>
        <begin position="266"/>
        <end position="284"/>
    </location>
</feature>
<accession>A0A4R7FQW8</accession>
<feature type="transmembrane region" description="Helical" evidence="2">
    <location>
        <begin position="20"/>
        <end position="43"/>
    </location>
</feature>
<reference evidence="3 4" key="1">
    <citation type="submission" date="2019-03" db="EMBL/GenBank/DDBJ databases">
        <title>Genomic Encyclopedia of Archaeal and Bacterial Type Strains, Phase II (KMG-II): from individual species to whole genera.</title>
        <authorList>
            <person name="Goeker M."/>
        </authorList>
    </citation>
    <scope>NUCLEOTIDE SEQUENCE [LARGE SCALE GENOMIC DNA]</scope>
    <source>
        <strain evidence="3 4">DSM 24782</strain>
    </source>
</reference>
<dbReference type="Pfam" id="PF07963">
    <property type="entry name" value="N_methyl"/>
    <property type="match status" value="1"/>
</dbReference>
<gene>
    <name evidence="3" type="ORF">CLV52_0659</name>
</gene>
<evidence type="ECO:0000313" key="3">
    <source>
        <dbReference type="EMBL" id="TDS80106.1"/>
    </source>
</evidence>